<name>A0ACC2NCZ5_9HYME</name>
<keyword evidence="2" id="KW-1185">Reference proteome</keyword>
<dbReference type="Proteomes" id="UP001239111">
    <property type="component" value="Chromosome 4"/>
</dbReference>
<feature type="non-terminal residue" evidence="1">
    <location>
        <position position="1"/>
    </location>
</feature>
<evidence type="ECO:0000313" key="2">
    <source>
        <dbReference type="Proteomes" id="UP001239111"/>
    </source>
</evidence>
<dbReference type="EMBL" id="CM056744">
    <property type="protein sequence ID" value="KAJ8668232.1"/>
    <property type="molecule type" value="Genomic_DNA"/>
</dbReference>
<organism evidence="1 2">
    <name type="scientific">Eretmocerus hayati</name>
    <dbReference type="NCBI Taxonomy" id="131215"/>
    <lineage>
        <taxon>Eukaryota</taxon>
        <taxon>Metazoa</taxon>
        <taxon>Ecdysozoa</taxon>
        <taxon>Arthropoda</taxon>
        <taxon>Hexapoda</taxon>
        <taxon>Insecta</taxon>
        <taxon>Pterygota</taxon>
        <taxon>Neoptera</taxon>
        <taxon>Endopterygota</taxon>
        <taxon>Hymenoptera</taxon>
        <taxon>Apocrita</taxon>
        <taxon>Proctotrupomorpha</taxon>
        <taxon>Chalcidoidea</taxon>
        <taxon>Aphelinidae</taxon>
        <taxon>Aphelininae</taxon>
        <taxon>Eretmocerus</taxon>
    </lineage>
</organism>
<reference evidence="1" key="1">
    <citation type="submission" date="2023-04" db="EMBL/GenBank/DDBJ databases">
        <title>A chromosome-level genome assembly of the parasitoid wasp Eretmocerus hayati.</title>
        <authorList>
            <person name="Zhong Y."/>
            <person name="Liu S."/>
            <person name="Liu Y."/>
        </authorList>
    </citation>
    <scope>NUCLEOTIDE SEQUENCE</scope>
    <source>
        <strain evidence="1">ZJU_SS_LIU_2023</strain>
    </source>
</reference>
<evidence type="ECO:0000313" key="1">
    <source>
        <dbReference type="EMBL" id="KAJ8668232.1"/>
    </source>
</evidence>
<protein>
    <submittedName>
        <fullName evidence="1">Uncharacterized protein</fullName>
    </submittedName>
</protein>
<comment type="caution">
    <text evidence="1">The sequence shown here is derived from an EMBL/GenBank/DDBJ whole genome shotgun (WGS) entry which is preliminary data.</text>
</comment>
<accession>A0ACC2NCZ5</accession>
<proteinExistence type="predicted"/>
<gene>
    <name evidence="1" type="ORF">QAD02_009895</name>
</gene>
<sequence>QPHLIEDHFNLLMSKNSLIESASPRISPESLPHWFDGKLFERGQRFAKRELAALSVAYLYGSAAALMIPSVGKVFIATKRTSSACLAFKRYFSSALFFYCFHMSSYKDPQSKFYKAIFTIRHMHALANKKVQRDYGYGISLRDMALVQFTFIAFILVKPKSIGLKLNNGDKEGINHFWRVVGHLLGIPDRKNASETSALGEKIMSEVLKVHAESLTADSKSLLRRLFGGFNDVIPLFHRDACLKLMYEAMGSKCECQNCIITWYRPSLTFH</sequence>